<dbReference type="EMBL" id="ANOG01000862">
    <property type="protein sequence ID" value="EMI17110.1"/>
    <property type="molecule type" value="Genomic_DNA"/>
</dbReference>
<dbReference type="GO" id="GO:0004560">
    <property type="term" value="F:alpha-L-fucosidase activity"/>
    <property type="evidence" value="ECO:0007669"/>
    <property type="project" value="InterPro"/>
</dbReference>
<dbReference type="Pfam" id="PF22124">
    <property type="entry name" value="Glyco_hydro_95_cat"/>
    <property type="match status" value="1"/>
</dbReference>
<dbReference type="InterPro" id="IPR054363">
    <property type="entry name" value="GH95_cat"/>
</dbReference>
<dbReference type="PANTHER" id="PTHR31084:SF0">
    <property type="entry name" value="ALPHA-L-FUCOSIDASE 2"/>
    <property type="match status" value="1"/>
</dbReference>
<evidence type="ECO:0000313" key="4">
    <source>
        <dbReference type="EMBL" id="EMI17110.1"/>
    </source>
</evidence>
<dbReference type="PANTHER" id="PTHR31084">
    <property type="entry name" value="ALPHA-L-FUCOSIDASE 2"/>
    <property type="match status" value="1"/>
</dbReference>
<dbReference type="Gene3D" id="2.60.40.1180">
    <property type="entry name" value="Golgi alpha-mannosidase II"/>
    <property type="match status" value="1"/>
</dbReference>
<dbReference type="SUPFAM" id="SSF48208">
    <property type="entry name" value="Six-hairpin glycosidases"/>
    <property type="match status" value="1"/>
</dbReference>
<dbReference type="GO" id="GO:0005975">
    <property type="term" value="P:carbohydrate metabolic process"/>
    <property type="evidence" value="ECO:0007669"/>
    <property type="project" value="InterPro"/>
</dbReference>
<dbReference type="PIRSF" id="PIRSF007663">
    <property type="entry name" value="UCP007663"/>
    <property type="match status" value="1"/>
</dbReference>
<reference evidence="4 5" key="1">
    <citation type="journal article" date="2013" name="Mar. Genomics">
        <title>Expression of sulfatases in Rhodopirellula baltica and the diversity of sulfatases in the genus Rhodopirellula.</title>
        <authorList>
            <person name="Wegner C.E."/>
            <person name="Richter-Heitmann T."/>
            <person name="Klindworth A."/>
            <person name="Klockow C."/>
            <person name="Richter M."/>
            <person name="Achstetter T."/>
            <person name="Glockner F.O."/>
            <person name="Harder J."/>
        </authorList>
    </citation>
    <scope>NUCLEOTIDE SEQUENCE [LARGE SCALE GENOMIC DNA]</scope>
    <source>
        <strain evidence="4 5">SM1</strain>
    </source>
</reference>
<evidence type="ECO:0000259" key="1">
    <source>
        <dbReference type="Pfam" id="PF14498"/>
    </source>
</evidence>
<evidence type="ECO:0000259" key="3">
    <source>
        <dbReference type="Pfam" id="PF22124"/>
    </source>
</evidence>
<feature type="domain" description="Alpha fucosidase A-like C-terminal" evidence="2">
    <location>
        <begin position="796"/>
        <end position="854"/>
    </location>
</feature>
<organism evidence="4 5">
    <name type="scientific">Rhodopirellula maiorica SM1</name>
    <dbReference type="NCBI Taxonomy" id="1265738"/>
    <lineage>
        <taxon>Bacteria</taxon>
        <taxon>Pseudomonadati</taxon>
        <taxon>Planctomycetota</taxon>
        <taxon>Planctomycetia</taxon>
        <taxon>Pirellulales</taxon>
        <taxon>Pirellulaceae</taxon>
        <taxon>Novipirellula</taxon>
    </lineage>
</organism>
<name>M5RCJ9_9BACT</name>
<dbReference type="InterPro" id="IPR016518">
    <property type="entry name" value="Alpha-L-fucosidase"/>
</dbReference>
<gene>
    <name evidence="4" type="ORF">RMSM_05964</name>
</gene>
<dbReference type="InterPro" id="IPR049053">
    <property type="entry name" value="AFCA-like_C"/>
</dbReference>
<comment type="caution">
    <text evidence="4">The sequence shown here is derived from an EMBL/GenBank/DDBJ whole genome shotgun (WGS) entry which is preliminary data.</text>
</comment>
<sequence>MSGIVPKPIKRNLNKSAIRPTEIIKKAAIVYSISSFDTLTIKKRLNNMKIRILLVLTCLSVLAATAHAQHVLFYDAPVLPGAKTIAGKGEKEFIQRALPLGNGRFGAMFSGGIDRELIATNEITLWANSNRGLDEVTQSGTRLGAGAHLETVRQAYRDGKYGTKKGSMEQMADQYLISPQKLGNYSTFTEVQISTGHDPKNVTDYRRELDLKTAIGKVSYDIGDASYTREYFCSYPHDAMVMRLTAHNATLDLTISTSTRHQTKSLKADGNTSTLIGEVKLANDKSYFSQHIHVEADGGKVTATNGGSLEVSGAKSVNLYLAGYTDYLPVYPAFKGRDYEQDGLATLDRIQQVGYQAVKTAHVADYQSQEQRMSLQLDFEPSGLTTDQLVKRGGSVELENLYFNYGRYLQLGCSRSAPVPSNLQGLWNPHTKPQWNSDYHFDINLAMNYWLPDPANLPDCFSPYVDYMKVIARSGAHTARETYGVSKGWTAGVNGNVYGLTAPINDGRRVQQSGAWLSQNLFDHYAFNQDREYLEEIYPIIKGAAEFYVEFLAPWKDGTLVVYPTWSPENFYLPQIGGKLNKQCYGAAWDQQLVLNLFTDCIEASEKLDVDPEFREQLKVIITKLCPQKVGQHGQLQEWPEDWDIPTNTHRHISHLIALHPGRDISPLTTPAMADAALVTMKHRGDESTGWSTAWKTCFWARLHHGDKAHQFYRYLTSKRAYPNLFDFHPPFQIDGNFGGPAGVCEMLLQSHLRSIDNDASDISDAAFVAYQSDPQSPNHFVPLAPPKALTTAPYILHLLPALPSAWPDGNVSGLRARGGLEVDIQWQNGNLVIATIRATENTNFRIYTQGKLSEVYSLKQGQHKTFTW</sequence>
<feature type="domain" description="Glycosyl hydrolase family 95 catalytic" evidence="3">
    <location>
        <begin position="354"/>
        <end position="748"/>
    </location>
</feature>
<dbReference type="Pfam" id="PF14498">
    <property type="entry name" value="Glyco_hyd_65N_2"/>
    <property type="match status" value="1"/>
</dbReference>
<dbReference type="Gene3D" id="1.50.10.10">
    <property type="match status" value="1"/>
</dbReference>
<keyword evidence="4" id="KW-0378">Hydrolase</keyword>
<dbReference type="Proteomes" id="UP000011991">
    <property type="component" value="Unassembled WGS sequence"/>
</dbReference>
<protein>
    <submittedName>
        <fullName evidence="4">Glycoside hydrolase family 95</fullName>
    </submittedName>
</protein>
<accession>M5RCJ9</accession>
<dbReference type="PATRIC" id="fig|1265738.3.peg.5950"/>
<dbReference type="Pfam" id="PF21307">
    <property type="entry name" value="Glyco_hydro_95_C"/>
    <property type="match status" value="1"/>
</dbReference>
<feature type="domain" description="Glycosyl hydrolase family 95 N-terminal" evidence="1">
    <location>
        <begin position="95"/>
        <end position="327"/>
    </location>
</feature>
<keyword evidence="5" id="KW-1185">Reference proteome</keyword>
<proteinExistence type="predicted"/>
<dbReference type="AlphaFoldDB" id="M5RCJ9"/>
<dbReference type="InterPro" id="IPR012341">
    <property type="entry name" value="6hp_glycosidase-like_sf"/>
</dbReference>
<evidence type="ECO:0000259" key="2">
    <source>
        <dbReference type="Pfam" id="PF21307"/>
    </source>
</evidence>
<dbReference type="InterPro" id="IPR008928">
    <property type="entry name" value="6-hairpin_glycosidase_sf"/>
</dbReference>
<dbReference type="InterPro" id="IPR013780">
    <property type="entry name" value="Glyco_hydro_b"/>
</dbReference>
<evidence type="ECO:0000313" key="5">
    <source>
        <dbReference type="Proteomes" id="UP000011991"/>
    </source>
</evidence>
<dbReference type="InterPro" id="IPR027414">
    <property type="entry name" value="GH95_N_dom"/>
</dbReference>